<evidence type="ECO:0000256" key="7">
    <source>
        <dbReference type="SAM" id="MobiDB-lite"/>
    </source>
</evidence>
<dbReference type="STRING" id="3988.B9SC43"/>
<protein>
    <recommendedName>
        <fullName evidence="8">TF-B3 domain-containing protein</fullName>
    </recommendedName>
</protein>
<evidence type="ECO:0000313" key="9">
    <source>
        <dbReference type="EMBL" id="EEF38757.1"/>
    </source>
</evidence>
<evidence type="ECO:0000256" key="3">
    <source>
        <dbReference type="ARBA" id="ARBA00023125"/>
    </source>
</evidence>
<dbReference type="PROSITE" id="PS50863">
    <property type="entry name" value="B3"/>
    <property type="match status" value="1"/>
</dbReference>
<dbReference type="PANTHER" id="PTHR31391:SF135">
    <property type="entry name" value="B3 DOMAIN-CONTAINING PROTEIN OS01G0234100-LIKE ISOFORM X1"/>
    <property type="match status" value="1"/>
</dbReference>
<feature type="coiled-coil region" evidence="6">
    <location>
        <begin position="472"/>
        <end position="513"/>
    </location>
</feature>
<dbReference type="GO" id="GO:0003677">
    <property type="term" value="F:DNA binding"/>
    <property type="evidence" value="ECO:0007669"/>
    <property type="project" value="UniProtKB-KW"/>
</dbReference>
<dbReference type="InterPro" id="IPR044837">
    <property type="entry name" value="REM16-like"/>
</dbReference>
<dbReference type="Pfam" id="PF02362">
    <property type="entry name" value="B3"/>
    <property type="match status" value="1"/>
</dbReference>
<feature type="compositionally biased region" description="Basic and acidic residues" evidence="7">
    <location>
        <begin position="58"/>
        <end position="71"/>
    </location>
</feature>
<comment type="subcellular location">
    <subcellularLocation>
        <location evidence="1">Nucleus</location>
    </subcellularLocation>
</comment>
<accession>B9SC43</accession>
<organism evidence="9 10">
    <name type="scientific">Ricinus communis</name>
    <name type="common">Castor bean</name>
    <dbReference type="NCBI Taxonomy" id="3988"/>
    <lineage>
        <taxon>Eukaryota</taxon>
        <taxon>Viridiplantae</taxon>
        <taxon>Streptophyta</taxon>
        <taxon>Embryophyta</taxon>
        <taxon>Tracheophyta</taxon>
        <taxon>Spermatophyta</taxon>
        <taxon>Magnoliopsida</taxon>
        <taxon>eudicotyledons</taxon>
        <taxon>Gunneridae</taxon>
        <taxon>Pentapetalae</taxon>
        <taxon>rosids</taxon>
        <taxon>fabids</taxon>
        <taxon>Malpighiales</taxon>
        <taxon>Euphorbiaceae</taxon>
        <taxon>Acalyphoideae</taxon>
        <taxon>Acalypheae</taxon>
        <taxon>Ricinus</taxon>
    </lineage>
</organism>
<evidence type="ECO:0000256" key="5">
    <source>
        <dbReference type="ARBA" id="ARBA00023242"/>
    </source>
</evidence>
<dbReference type="Proteomes" id="UP000008311">
    <property type="component" value="Unassembled WGS sequence"/>
</dbReference>
<keyword evidence="2" id="KW-0805">Transcription regulation</keyword>
<dbReference type="InterPro" id="IPR003340">
    <property type="entry name" value="B3_DNA-bd"/>
</dbReference>
<feature type="domain" description="TF-B3" evidence="8">
    <location>
        <begin position="127"/>
        <end position="218"/>
    </location>
</feature>
<feature type="region of interest" description="Disordered" evidence="7">
    <location>
        <begin position="302"/>
        <end position="330"/>
    </location>
</feature>
<feature type="region of interest" description="Disordered" evidence="7">
    <location>
        <begin position="1"/>
        <end position="71"/>
    </location>
</feature>
<dbReference type="EMBL" id="EQ973919">
    <property type="protein sequence ID" value="EEF38757.1"/>
    <property type="molecule type" value="Genomic_DNA"/>
</dbReference>
<evidence type="ECO:0000313" key="10">
    <source>
        <dbReference type="Proteomes" id="UP000008311"/>
    </source>
</evidence>
<sequence length="529" mass="59068">MEETVKMEAEEGNLNRTTSFEEENLKSVREEDVTLAQLSFSSPSSPPRPLASFSAGMERSEKRVKVKRRYSDSKTKHAITGHAGKCICCGKSKPAIDRLTNPGEVKSAAMIRAEEVQSNLESTYPSFVKSLVRSHVGSCFWMGLPGPFCRAHLPREDTVVFLEDECGKVMGMKYIGYKTGLSAGWRQFAVAHQLLEGDVLVFQLIGPCKFKVYIIRANDLAEVDGALGLLTLDPQIKQNDAGKLVDVFVLQNFLSCMSLLTDPYCIWMPKIETIKDNAEMATVACTSAKRKRPRSLPLAVVQKNNKKSSRSRLSVPKTGQLAEQSENDSEEVGSEVLEGFKLSLPAVQFEDVKSFENFNILVDGLVLDSELSEDIRRKYYKLCCSQNAFLHESLIKGINFKLIAGIISETVNIADAIRASNLTTSSDEFDTWDKTLNASEQFGMKVGFLRARLSQLVSLAFDSEGATKTRRYIEARTERVNTEDEIRNLEAKLEELKAANEKFGADIESLKLKAESYEIKFQEEVLAPW</sequence>
<dbReference type="eggNOG" id="ENOG502QWFE">
    <property type="taxonomic scope" value="Eukaryota"/>
</dbReference>
<evidence type="ECO:0000256" key="2">
    <source>
        <dbReference type="ARBA" id="ARBA00023015"/>
    </source>
</evidence>
<evidence type="ECO:0000256" key="1">
    <source>
        <dbReference type="ARBA" id="ARBA00004123"/>
    </source>
</evidence>
<dbReference type="SMART" id="SM01019">
    <property type="entry name" value="B3"/>
    <property type="match status" value="1"/>
</dbReference>
<dbReference type="InterPro" id="IPR015300">
    <property type="entry name" value="DNA-bd_pseudobarrel_sf"/>
</dbReference>
<reference evidence="10" key="1">
    <citation type="journal article" date="2010" name="Nat. Biotechnol.">
        <title>Draft genome sequence of the oilseed species Ricinus communis.</title>
        <authorList>
            <person name="Chan A.P."/>
            <person name="Crabtree J."/>
            <person name="Zhao Q."/>
            <person name="Lorenzi H."/>
            <person name="Orvis J."/>
            <person name="Puiu D."/>
            <person name="Melake-Berhan A."/>
            <person name="Jones K.M."/>
            <person name="Redman J."/>
            <person name="Chen G."/>
            <person name="Cahoon E.B."/>
            <person name="Gedil M."/>
            <person name="Stanke M."/>
            <person name="Haas B.J."/>
            <person name="Wortman J.R."/>
            <person name="Fraser-Liggett C.M."/>
            <person name="Ravel J."/>
            <person name="Rabinowicz P.D."/>
        </authorList>
    </citation>
    <scope>NUCLEOTIDE SEQUENCE [LARGE SCALE GENOMIC DNA]</scope>
    <source>
        <strain evidence="10">cv. Hale</strain>
    </source>
</reference>
<proteinExistence type="predicted"/>
<dbReference type="GO" id="GO:0005634">
    <property type="term" value="C:nucleus"/>
    <property type="evidence" value="ECO:0007669"/>
    <property type="project" value="UniProtKB-SubCell"/>
</dbReference>
<dbReference type="CDD" id="cd10017">
    <property type="entry name" value="B3_DNA"/>
    <property type="match status" value="1"/>
</dbReference>
<dbReference type="Gene3D" id="2.40.330.10">
    <property type="entry name" value="DNA-binding pseudobarrel domain"/>
    <property type="match status" value="1"/>
</dbReference>
<keyword evidence="4" id="KW-0804">Transcription</keyword>
<keyword evidence="10" id="KW-1185">Reference proteome</keyword>
<gene>
    <name evidence="9" type="ORF">RCOM_1407360</name>
</gene>
<evidence type="ECO:0000259" key="8">
    <source>
        <dbReference type="PROSITE" id="PS50863"/>
    </source>
</evidence>
<dbReference type="InParanoid" id="B9SC43"/>
<feature type="compositionally biased region" description="Basic and acidic residues" evidence="7">
    <location>
        <begin position="23"/>
        <end position="32"/>
    </location>
</feature>
<dbReference type="PANTHER" id="PTHR31391">
    <property type="entry name" value="B3 DOMAIN-CONTAINING PROTEIN OS11G0197600-RELATED"/>
    <property type="match status" value="1"/>
</dbReference>
<keyword evidence="3" id="KW-0238">DNA-binding</keyword>
<dbReference type="AlphaFoldDB" id="B9SC43"/>
<name>B9SC43_RICCO</name>
<evidence type="ECO:0000256" key="6">
    <source>
        <dbReference type="SAM" id="Coils"/>
    </source>
</evidence>
<dbReference type="SUPFAM" id="SSF101936">
    <property type="entry name" value="DNA-binding pseudobarrel domain"/>
    <property type="match status" value="1"/>
</dbReference>
<keyword evidence="5" id="KW-0539">Nucleus</keyword>
<evidence type="ECO:0000256" key="4">
    <source>
        <dbReference type="ARBA" id="ARBA00023163"/>
    </source>
</evidence>
<keyword evidence="6" id="KW-0175">Coiled coil</keyword>